<evidence type="ECO:0000313" key="3">
    <source>
        <dbReference type="Proteomes" id="UP001596270"/>
    </source>
</evidence>
<dbReference type="PANTHER" id="PTHR41386:SF1">
    <property type="entry name" value="MEMBRANE PROTEIN"/>
    <property type="match status" value="1"/>
</dbReference>
<evidence type="ECO:0000256" key="1">
    <source>
        <dbReference type="SAM" id="Phobius"/>
    </source>
</evidence>
<feature type="transmembrane region" description="Helical" evidence="1">
    <location>
        <begin position="91"/>
        <end position="112"/>
    </location>
</feature>
<dbReference type="Pfam" id="PF06210">
    <property type="entry name" value="DUF1003"/>
    <property type="match status" value="1"/>
</dbReference>
<reference evidence="3" key="1">
    <citation type="journal article" date="2019" name="Int. J. Syst. Evol. Microbiol.">
        <title>The Global Catalogue of Microorganisms (GCM) 10K type strain sequencing project: providing services to taxonomists for standard genome sequencing and annotation.</title>
        <authorList>
            <consortium name="The Broad Institute Genomics Platform"/>
            <consortium name="The Broad Institute Genome Sequencing Center for Infectious Disease"/>
            <person name="Wu L."/>
            <person name="Ma J."/>
        </authorList>
    </citation>
    <scope>NUCLEOTIDE SEQUENCE [LARGE SCALE GENOMIC DNA]</scope>
    <source>
        <strain evidence="3">CCUG 39402</strain>
    </source>
</reference>
<sequence length="189" mass="21610">MNKTIADGETSDNHPFAGKVNRVIGSFTEKNIEAILCHEDERRKRKSAFYRGVQKLAAFCGSLTFLWIQFVWFACWIGFNVAFKPFDPYPFQFLMLMVSLEAIFLSVLILISQNFSAVESERRHHLDLQMNLLTERETTAVLRLLAKMAAKMDIPATEREEVMGFSDNTDPAAVLQQIIAAEHQHRAKI</sequence>
<protein>
    <submittedName>
        <fullName evidence="2">DUF1003 domain-containing protein</fullName>
    </submittedName>
</protein>
<accession>A0ABW1U6I2</accession>
<gene>
    <name evidence="2" type="ORF">ACFQND_26635</name>
</gene>
<dbReference type="RefSeq" id="WP_371434908.1">
    <property type="nucleotide sequence ID" value="NZ_JBHSRS010000084.1"/>
</dbReference>
<keyword evidence="1" id="KW-0472">Membrane</keyword>
<keyword evidence="1" id="KW-1133">Transmembrane helix</keyword>
<comment type="caution">
    <text evidence="2">The sequence shown here is derived from an EMBL/GenBank/DDBJ whole genome shotgun (WGS) entry which is preliminary data.</text>
</comment>
<keyword evidence="1" id="KW-0812">Transmembrane</keyword>
<feature type="transmembrane region" description="Helical" evidence="1">
    <location>
        <begin position="56"/>
        <end position="79"/>
    </location>
</feature>
<proteinExistence type="predicted"/>
<dbReference type="InterPro" id="IPR010406">
    <property type="entry name" value="DUF1003"/>
</dbReference>
<dbReference type="Proteomes" id="UP001596270">
    <property type="component" value="Unassembled WGS sequence"/>
</dbReference>
<evidence type="ECO:0000313" key="2">
    <source>
        <dbReference type="EMBL" id="MFC6284819.1"/>
    </source>
</evidence>
<organism evidence="2 3">
    <name type="scientific">Polaromonas aquatica</name>
    <dbReference type="NCBI Taxonomy" id="332657"/>
    <lineage>
        <taxon>Bacteria</taxon>
        <taxon>Pseudomonadati</taxon>
        <taxon>Pseudomonadota</taxon>
        <taxon>Betaproteobacteria</taxon>
        <taxon>Burkholderiales</taxon>
        <taxon>Comamonadaceae</taxon>
        <taxon>Polaromonas</taxon>
    </lineage>
</organism>
<name>A0ABW1U6I2_9BURK</name>
<dbReference type="EMBL" id="JBHSRS010000084">
    <property type="protein sequence ID" value="MFC6284819.1"/>
    <property type="molecule type" value="Genomic_DNA"/>
</dbReference>
<keyword evidence="3" id="KW-1185">Reference proteome</keyword>
<dbReference type="PANTHER" id="PTHR41386">
    <property type="entry name" value="INTEGRAL MEMBRANE PROTEIN-RELATED"/>
    <property type="match status" value="1"/>
</dbReference>